<proteinExistence type="predicted"/>
<evidence type="ECO:0000313" key="2">
    <source>
        <dbReference type="WBParaSite" id="JU765_v2.g973.t1"/>
    </source>
</evidence>
<dbReference type="WBParaSite" id="JU765_v2.g973.t1">
    <property type="protein sequence ID" value="JU765_v2.g973.t1"/>
    <property type="gene ID" value="JU765_v2.g973"/>
</dbReference>
<sequence length="129" mass="14327">MLGKLPSAAYSDASGKFLWHDWSSCRWLMAGTLKKSTKAFDSLGDPTMNDPEVVPIQISEHIVQTIAANVLLSIGAAYTTNLLIKQYIPIFIERKLYGVDQCKEIRTPVAEPMGVIAAAVYLIFMFLFI</sequence>
<name>A0AC34RS50_9BILA</name>
<dbReference type="Proteomes" id="UP000887576">
    <property type="component" value="Unplaced"/>
</dbReference>
<evidence type="ECO:0000313" key="1">
    <source>
        <dbReference type="Proteomes" id="UP000887576"/>
    </source>
</evidence>
<organism evidence="1 2">
    <name type="scientific">Panagrolaimus sp. JU765</name>
    <dbReference type="NCBI Taxonomy" id="591449"/>
    <lineage>
        <taxon>Eukaryota</taxon>
        <taxon>Metazoa</taxon>
        <taxon>Ecdysozoa</taxon>
        <taxon>Nematoda</taxon>
        <taxon>Chromadorea</taxon>
        <taxon>Rhabditida</taxon>
        <taxon>Tylenchina</taxon>
        <taxon>Panagrolaimomorpha</taxon>
        <taxon>Panagrolaimoidea</taxon>
        <taxon>Panagrolaimidae</taxon>
        <taxon>Panagrolaimus</taxon>
    </lineage>
</organism>
<reference evidence="2" key="1">
    <citation type="submission" date="2022-11" db="UniProtKB">
        <authorList>
            <consortium name="WormBaseParasite"/>
        </authorList>
    </citation>
    <scope>IDENTIFICATION</scope>
</reference>
<protein>
    <submittedName>
        <fullName evidence="2">Uncharacterized protein</fullName>
    </submittedName>
</protein>
<accession>A0AC34RS50</accession>